<dbReference type="PANTHER" id="PTHR46401:SF2">
    <property type="entry name" value="GLYCOSYLTRANSFERASE WBBK-RELATED"/>
    <property type="match status" value="1"/>
</dbReference>
<dbReference type="CDD" id="cd03794">
    <property type="entry name" value="GT4_WbuB-like"/>
    <property type="match status" value="1"/>
</dbReference>
<name>A0ABP8A1V2_9SPHI</name>
<gene>
    <name evidence="3" type="ORF">GCM10022218_21570</name>
</gene>
<reference evidence="4" key="1">
    <citation type="journal article" date="2019" name="Int. J. Syst. Evol. Microbiol.">
        <title>The Global Catalogue of Microorganisms (GCM) 10K type strain sequencing project: providing services to taxonomists for standard genome sequencing and annotation.</title>
        <authorList>
            <consortium name="The Broad Institute Genomics Platform"/>
            <consortium name="The Broad Institute Genome Sequencing Center for Infectious Disease"/>
            <person name="Wu L."/>
            <person name="Ma J."/>
        </authorList>
    </citation>
    <scope>NUCLEOTIDE SEQUENCE [LARGE SCALE GENOMIC DNA]</scope>
    <source>
        <strain evidence="4">JCM 16722</strain>
    </source>
</reference>
<evidence type="ECO:0000313" key="3">
    <source>
        <dbReference type="EMBL" id="GAA4175603.1"/>
    </source>
</evidence>
<dbReference type="EMBL" id="BAAAZK010000006">
    <property type="protein sequence ID" value="GAA4175603.1"/>
    <property type="molecule type" value="Genomic_DNA"/>
</dbReference>
<proteinExistence type="predicted"/>
<dbReference type="PANTHER" id="PTHR46401">
    <property type="entry name" value="GLYCOSYLTRANSFERASE WBBK-RELATED"/>
    <property type="match status" value="1"/>
</dbReference>
<evidence type="ECO:0000256" key="1">
    <source>
        <dbReference type="ARBA" id="ARBA00022679"/>
    </source>
</evidence>
<dbReference type="Gene3D" id="3.40.50.2000">
    <property type="entry name" value="Glycogen Phosphorylase B"/>
    <property type="match status" value="2"/>
</dbReference>
<dbReference type="SUPFAM" id="SSF53756">
    <property type="entry name" value="UDP-Glycosyltransferase/glycogen phosphorylase"/>
    <property type="match status" value="1"/>
</dbReference>
<keyword evidence="4" id="KW-1185">Reference proteome</keyword>
<dbReference type="Pfam" id="PF13692">
    <property type="entry name" value="Glyco_trans_1_4"/>
    <property type="match status" value="1"/>
</dbReference>
<organism evidence="3 4">
    <name type="scientific">Sphingobacterium ginsenosidimutans</name>
    <dbReference type="NCBI Taxonomy" id="687845"/>
    <lineage>
        <taxon>Bacteria</taxon>
        <taxon>Pseudomonadati</taxon>
        <taxon>Bacteroidota</taxon>
        <taxon>Sphingobacteriia</taxon>
        <taxon>Sphingobacteriales</taxon>
        <taxon>Sphingobacteriaceae</taxon>
        <taxon>Sphingobacterium</taxon>
    </lineage>
</organism>
<protein>
    <submittedName>
        <fullName evidence="3">Glycosyltransferase family 4 protein</fullName>
    </submittedName>
</protein>
<dbReference type="Pfam" id="PF13439">
    <property type="entry name" value="Glyco_transf_4"/>
    <property type="match status" value="1"/>
</dbReference>
<evidence type="ECO:0000259" key="2">
    <source>
        <dbReference type="Pfam" id="PF13439"/>
    </source>
</evidence>
<accession>A0ABP8A1V2</accession>
<dbReference type="InterPro" id="IPR028098">
    <property type="entry name" value="Glyco_trans_4-like_N"/>
</dbReference>
<keyword evidence="1" id="KW-0808">Transferase</keyword>
<comment type="caution">
    <text evidence="3">The sequence shown here is derived from an EMBL/GenBank/DDBJ whole genome shotgun (WGS) entry which is preliminary data.</text>
</comment>
<sequence>MSYSPKILIHSIAFSPDGVSTAYLYNDIALAFQQKGYEVVVLTTTPHYNVLPDELAKQPMKKKLGGLYYTSSFNGIKVLHIPQKKFGSTALRILGFVYWHILSLILGLAEKRVSAILSPSPPLTIGFINLLIGKAKGAKVVYNVQEIYPDFLIEQGGLKSKPIIAILKWLEKLVYNKSNAVTTIDQVFYDTIVGRFNEPQKLHIIPNFVDTGLYRPLADEEIILDKNLFANSDTIKVMYAGNIGHAQDWEPLLSAAILLKDQPIEFYIIGEGVMKDYVMEKVKINGLNKVHILPYQPRESMPHLLAFSDLQFIFMSKEMEGHGFPSKVYTIMACAKPLVVCSGAKTPIVNFLQPQQCAKLITTRDFAEKVNEIVAFLKGSSKESLRTLGDAGYEEITKKYSKEVVTADYIRLINKLI</sequence>
<evidence type="ECO:0000313" key="4">
    <source>
        <dbReference type="Proteomes" id="UP001500167"/>
    </source>
</evidence>
<dbReference type="Proteomes" id="UP001500167">
    <property type="component" value="Unassembled WGS sequence"/>
</dbReference>
<feature type="domain" description="Glycosyltransferase subfamily 4-like N-terminal" evidence="2">
    <location>
        <begin position="27"/>
        <end position="211"/>
    </location>
</feature>